<dbReference type="GO" id="GO:0005886">
    <property type="term" value="C:plasma membrane"/>
    <property type="evidence" value="ECO:0007669"/>
    <property type="project" value="UniProtKB-SubCell"/>
</dbReference>
<gene>
    <name evidence="4" type="ORF">CDH04_08385</name>
    <name evidence="5" type="ORF">FZC43_08390</name>
</gene>
<dbReference type="RefSeq" id="WP_112870588.1">
    <property type="nucleotide sequence ID" value="NZ_CP021781.1"/>
</dbReference>
<dbReference type="OrthoDB" id="5604271at2"/>
<dbReference type="Gene3D" id="3.30.1400.10">
    <property type="entry name" value="ZipA, C-terminal FtsZ-binding domain"/>
    <property type="match status" value="1"/>
</dbReference>
<organism evidence="4 6">
    <name type="scientific">Francisella adeliensis</name>
    <dbReference type="NCBI Taxonomy" id="2007306"/>
    <lineage>
        <taxon>Bacteria</taxon>
        <taxon>Pseudomonadati</taxon>
        <taxon>Pseudomonadota</taxon>
        <taxon>Gammaproteobacteria</taxon>
        <taxon>Thiotrichales</taxon>
        <taxon>Francisellaceae</taxon>
        <taxon>Francisella</taxon>
    </lineage>
</organism>
<proteinExistence type="inferred from homology"/>
<evidence type="ECO:0000313" key="6">
    <source>
        <dbReference type="Proteomes" id="UP000251120"/>
    </source>
</evidence>
<evidence type="ECO:0000313" key="7">
    <source>
        <dbReference type="Proteomes" id="UP000681131"/>
    </source>
</evidence>
<protein>
    <recommendedName>
        <fullName evidence="1">Cell division protein ZipA</fullName>
    </recommendedName>
</protein>
<keyword evidence="1" id="KW-0132">Cell division</keyword>
<accession>A0A2Z4XZU8</accession>
<keyword evidence="2" id="KW-0812">Transmembrane</keyword>
<dbReference type="EMBL" id="CP043424">
    <property type="protein sequence ID" value="QIW12657.1"/>
    <property type="molecule type" value="Genomic_DNA"/>
</dbReference>
<keyword evidence="7" id="KW-1185">Reference proteome</keyword>
<keyword evidence="2" id="KW-1003">Cell membrane</keyword>
<dbReference type="InterPro" id="IPR036765">
    <property type="entry name" value="ZipA_FtsZ-bd_C_sf"/>
</dbReference>
<sequence length="192" mass="22464">MSTILILVIILVVLVIIDLCRKAIRIKQKEALKRSENESTEKLIKQTKSSLSNIEEVKDEYPLLKDGYLLFYFEGIDMIDVNNLSMFLKYYGIKYTDEQVFQKVNYDDVIFTVLPDNKAQVFESQKEGSIKSLVVVMNFKKLADMQYDVKTCYELMMDVLEAMNKSFHGTIMNENRIRLTKRDKQNYLDAIL</sequence>
<reference evidence="5 7" key="2">
    <citation type="submission" date="2019-08" db="EMBL/GenBank/DDBJ databases">
        <title>Complete genome sequences of Francisella adeliensis (FSC1325 and FSC1326).</title>
        <authorList>
            <person name="Ohrman C."/>
            <person name="Uneklint I."/>
            <person name="Vallesi A."/>
            <person name="Karlsson L."/>
            <person name="Sjodin A."/>
        </authorList>
    </citation>
    <scope>NUCLEOTIDE SEQUENCE [LARGE SCALE GENOMIC DNA]</scope>
    <source>
        <strain evidence="5 7">FSC1325</strain>
    </source>
</reference>
<dbReference type="KEGG" id="fad:CDH04_08385"/>
<dbReference type="Pfam" id="PF04354">
    <property type="entry name" value="ZipA_C"/>
    <property type="match status" value="1"/>
</dbReference>
<keyword evidence="1" id="KW-0131">Cell cycle</keyword>
<reference evidence="4 6" key="1">
    <citation type="submission" date="2017-06" db="EMBL/GenBank/DDBJ databases">
        <title>Complete genome of Francisella adeliensis.</title>
        <authorList>
            <person name="Vallesi A."/>
            <person name="Sjodin A."/>
        </authorList>
    </citation>
    <scope>NUCLEOTIDE SEQUENCE [LARGE SCALE GENOMIC DNA]</scope>
    <source>
        <strain evidence="4 6">FDC440</strain>
    </source>
</reference>
<keyword evidence="2" id="KW-0997">Cell inner membrane</keyword>
<comment type="similarity">
    <text evidence="1">Belongs to the ZipA family.</text>
</comment>
<dbReference type="InterPro" id="IPR007449">
    <property type="entry name" value="ZipA_FtsZ-bd_C"/>
</dbReference>
<feature type="domain" description="ZipA C-terminal FtsZ-binding" evidence="3">
    <location>
        <begin position="80"/>
        <end position="188"/>
    </location>
</feature>
<comment type="subcellular location">
    <subcellularLocation>
        <location evidence="2">Cell inner membrane</location>
        <topology evidence="2">Single-pass type I membrane protein</topology>
    </subcellularLocation>
</comment>
<dbReference type="AlphaFoldDB" id="A0A2Z4XZU8"/>
<dbReference type="Proteomes" id="UP000681131">
    <property type="component" value="Chromosome"/>
</dbReference>
<evidence type="ECO:0000256" key="2">
    <source>
        <dbReference type="RuleBase" id="RU003613"/>
    </source>
</evidence>
<dbReference type="Proteomes" id="UP000251120">
    <property type="component" value="Chromosome"/>
</dbReference>
<dbReference type="GO" id="GO:0090529">
    <property type="term" value="P:cell septum assembly"/>
    <property type="evidence" value="ECO:0007669"/>
    <property type="project" value="InterPro"/>
</dbReference>
<keyword evidence="2" id="KW-0472">Membrane</keyword>
<evidence type="ECO:0000313" key="4">
    <source>
        <dbReference type="EMBL" id="AXA34411.1"/>
    </source>
</evidence>
<evidence type="ECO:0000256" key="1">
    <source>
        <dbReference type="RuleBase" id="RU003612"/>
    </source>
</evidence>
<evidence type="ECO:0000313" key="5">
    <source>
        <dbReference type="EMBL" id="QIW12657.1"/>
    </source>
</evidence>
<evidence type="ECO:0000259" key="3">
    <source>
        <dbReference type="Pfam" id="PF04354"/>
    </source>
</evidence>
<comment type="function">
    <text evidence="1">Essential cell division protein that stabilizes the FtsZ protofilaments by cross-linking them and that serves as a cytoplasmic membrane anchor for the Z ring. Also required for the recruitment to the septal ring of downstream cell division proteins.</text>
</comment>
<dbReference type="SUPFAM" id="SSF64383">
    <property type="entry name" value="Cell-division protein ZipA, C-terminal domain"/>
    <property type="match status" value="1"/>
</dbReference>
<name>A0A2Z4XZU8_9GAMM</name>
<dbReference type="EMBL" id="CP021781">
    <property type="protein sequence ID" value="AXA34411.1"/>
    <property type="molecule type" value="Genomic_DNA"/>
</dbReference>